<protein>
    <submittedName>
        <fullName evidence="2">Uncharacterized protein</fullName>
    </submittedName>
</protein>
<gene>
    <name evidence="2" type="ORF">EXIGLDRAFT_768683</name>
</gene>
<reference evidence="2 3" key="1">
    <citation type="journal article" date="2016" name="Mol. Biol. Evol.">
        <title>Comparative Genomics of Early-Diverging Mushroom-Forming Fungi Provides Insights into the Origins of Lignocellulose Decay Capabilities.</title>
        <authorList>
            <person name="Nagy L.G."/>
            <person name="Riley R."/>
            <person name="Tritt A."/>
            <person name="Adam C."/>
            <person name="Daum C."/>
            <person name="Floudas D."/>
            <person name="Sun H."/>
            <person name="Yadav J.S."/>
            <person name="Pangilinan J."/>
            <person name="Larsson K.H."/>
            <person name="Matsuura K."/>
            <person name="Barry K."/>
            <person name="Labutti K."/>
            <person name="Kuo R."/>
            <person name="Ohm R.A."/>
            <person name="Bhattacharya S.S."/>
            <person name="Shirouzu T."/>
            <person name="Yoshinaga Y."/>
            <person name="Martin F.M."/>
            <person name="Grigoriev I.V."/>
            <person name="Hibbett D.S."/>
        </authorList>
    </citation>
    <scope>NUCLEOTIDE SEQUENCE [LARGE SCALE GENOMIC DNA]</scope>
    <source>
        <strain evidence="2 3">HHB12029</strain>
    </source>
</reference>
<proteinExistence type="predicted"/>
<organism evidence="2 3">
    <name type="scientific">Exidia glandulosa HHB12029</name>
    <dbReference type="NCBI Taxonomy" id="1314781"/>
    <lineage>
        <taxon>Eukaryota</taxon>
        <taxon>Fungi</taxon>
        <taxon>Dikarya</taxon>
        <taxon>Basidiomycota</taxon>
        <taxon>Agaricomycotina</taxon>
        <taxon>Agaricomycetes</taxon>
        <taxon>Auriculariales</taxon>
        <taxon>Exidiaceae</taxon>
        <taxon>Exidia</taxon>
    </lineage>
</organism>
<evidence type="ECO:0000256" key="1">
    <source>
        <dbReference type="SAM" id="MobiDB-lite"/>
    </source>
</evidence>
<dbReference type="AlphaFoldDB" id="A0A165I1F0"/>
<dbReference type="InParanoid" id="A0A165I1F0"/>
<dbReference type="EMBL" id="KV426002">
    <property type="protein sequence ID" value="KZV92763.1"/>
    <property type="molecule type" value="Genomic_DNA"/>
</dbReference>
<keyword evidence="3" id="KW-1185">Reference proteome</keyword>
<feature type="region of interest" description="Disordered" evidence="1">
    <location>
        <begin position="83"/>
        <end position="105"/>
    </location>
</feature>
<evidence type="ECO:0000313" key="2">
    <source>
        <dbReference type="EMBL" id="KZV92763.1"/>
    </source>
</evidence>
<name>A0A165I1F0_EXIGL</name>
<evidence type="ECO:0000313" key="3">
    <source>
        <dbReference type="Proteomes" id="UP000077266"/>
    </source>
</evidence>
<accession>A0A165I1F0</accession>
<dbReference type="Proteomes" id="UP000077266">
    <property type="component" value="Unassembled WGS sequence"/>
</dbReference>
<sequence length="245" mass="26205">MRWREHAAELAARGGERALESGPRLARVAQAHFGVGGDAAPDSGALRDEPLGLGGTTVGVVELIDLSEGVCESFASGVNSGEPWSAPSHTFHPSPRTSIHRGEGRCSPRNVHAKQHARLAHLSQRARGRRGDTTVEERARASYITHGGGEHPHLPVIRYDTSPHSKVQPIETPVEPPHSRNLVRERSALDNAGLPSSVVLFLLALEASSITPGTLPTSSSSPVVLRARRRCGRVLVLNGIDEREG</sequence>